<keyword evidence="1" id="KW-0812">Transmembrane</keyword>
<feature type="transmembrane region" description="Helical" evidence="1">
    <location>
        <begin position="41"/>
        <end position="65"/>
    </location>
</feature>
<accession>A0A2M7TI81</accession>
<keyword evidence="1" id="KW-1133">Transmembrane helix</keyword>
<evidence type="ECO:0000256" key="1">
    <source>
        <dbReference type="SAM" id="Phobius"/>
    </source>
</evidence>
<evidence type="ECO:0000313" key="3">
    <source>
        <dbReference type="Proteomes" id="UP000228920"/>
    </source>
</evidence>
<dbReference type="AlphaFoldDB" id="A0A2M7TI81"/>
<comment type="caution">
    <text evidence="2">The sequence shown here is derived from an EMBL/GenBank/DDBJ whole genome shotgun (WGS) entry which is preliminary data.</text>
</comment>
<protein>
    <submittedName>
        <fullName evidence="2">Uncharacterized protein</fullName>
    </submittedName>
</protein>
<dbReference type="EMBL" id="PFNL01000115">
    <property type="protein sequence ID" value="PIZ46028.1"/>
    <property type="molecule type" value="Genomic_DNA"/>
</dbReference>
<feature type="transmembrane region" description="Helical" evidence="1">
    <location>
        <begin position="77"/>
        <end position="95"/>
    </location>
</feature>
<reference evidence="3" key="1">
    <citation type="submission" date="2017-09" db="EMBL/GenBank/DDBJ databases">
        <title>Depth-based differentiation of microbial function through sediment-hosted aquifers and enrichment of novel symbionts in the deep terrestrial subsurface.</title>
        <authorList>
            <person name="Probst A.J."/>
            <person name="Ladd B."/>
            <person name="Jarett J.K."/>
            <person name="Geller-Mcgrath D.E."/>
            <person name="Sieber C.M.K."/>
            <person name="Emerson J.B."/>
            <person name="Anantharaman K."/>
            <person name="Thomas B.C."/>
            <person name="Malmstrom R."/>
            <person name="Stieglmeier M."/>
            <person name="Klingl A."/>
            <person name="Woyke T."/>
            <person name="Ryan C.M."/>
            <person name="Banfield J.F."/>
        </authorList>
    </citation>
    <scope>NUCLEOTIDE SEQUENCE [LARGE SCALE GENOMIC DNA]</scope>
</reference>
<feature type="transmembrane region" description="Helical" evidence="1">
    <location>
        <begin position="153"/>
        <end position="173"/>
    </location>
</feature>
<dbReference type="Proteomes" id="UP000228920">
    <property type="component" value="Unassembled WGS sequence"/>
</dbReference>
<gene>
    <name evidence="2" type="ORF">COY32_04210</name>
</gene>
<feature type="transmembrane region" description="Helical" evidence="1">
    <location>
        <begin position="122"/>
        <end position="141"/>
    </location>
</feature>
<sequence length="196" mass="22039">MNQPFVRLWVFGLVWVVLPMLSLNAVDILVVRGMNSRPQGYFAYWMIPIFDIVFFPLFFAVSVKLARSFQLSSFQNYAAIGIGSIVAIAYVLWFWNMEIAQVAADPSMANWTVDVSGHNYRAYVHAVIMLTVVAYTVAFFIRYGMWASVVALPMVWGGFAISVIVFMAVTWVASSPPWAMSPNEVLSHLLGFSVNF</sequence>
<proteinExistence type="predicted"/>
<organism evidence="2 3">
    <name type="scientific">candidate division WWE3 bacterium CG_4_10_14_0_2_um_filter_41_14</name>
    <dbReference type="NCBI Taxonomy" id="1975072"/>
    <lineage>
        <taxon>Bacteria</taxon>
        <taxon>Katanobacteria</taxon>
    </lineage>
</organism>
<evidence type="ECO:0000313" key="2">
    <source>
        <dbReference type="EMBL" id="PIZ46028.1"/>
    </source>
</evidence>
<keyword evidence="1" id="KW-0472">Membrane</keyword>
<name>A0A2M7TI81_UNCKA</name>